<accession>A0QX11</accession>
<proteinExistence type="predicted"/>
<feature type="compositionally biased region" description="Basic and acidic residues" evidence="1">
    <location>
        <begin position="71"/>
        <end position="80"/>
    </location>
</feature>
<organism evidence="2 3">
    <name type="scientific">Mycolicibacterium smegmatis (strain ATCC 700084 / mc(2)155)</name>
    <name type="common">Mycobacterium smegmatis</name>
    <dbReference type="NCBI Taxonomy" id="246196"/>
    <lineage>
        <taxon>Bacteria</taxon>
        <taxon>Bacillati</taxon>
        <taxon>Actinomycetota</taxon>
        <taxon>Actinomycetes</taxon>
        <taxon>Mycobacteriales</taxon>
        <taxon>Mycobacteriaceae</taxon>
        <taxon>Mycolicibacterium</taxon>
    </lineage>
</organism>
<keyword evidence="3" id="KW-1185">Reference proteome</keyword>
<protein>
    <submittedName>
        <fullName evidence="2">Uncharacterized protein</fullName>
    </submittedName>
</protein>
<sequence length="212" mass="22493">MTRRPPGTRHLLAERVCGGELSPDTSSSTGPIGVGQQLRLPSGPPEHLEYQQHQVDGRRDGVAPCSGQGVPHRDDDRHGEQEDDQGPPHPGVVGGSTHPGGVVLRARAKPRVADAPPGAGRAHHDRAVGAVEAGPGRPVPRHAQRGPRPARERQDDEHREAREPPSRVDPGQRTEEPTGTDPGDQCAKDESASPDEGRDPDHSLIVDAMSCG</sequence>
<feature type="region of interest" description="Disordered" evidence="1">
    <location>
        <begin position="1"/>
        <end position="212"/>
    </location>
</feature>
<feature type="compositionally biased region" description="Basic and acidic residues" evidence="1">
    <location>
        <begin position="186"/>
        <end position="204"/>
    </location>
</feature>
<evidence type="ECO:0000313" key="2">
    <source>
        <dbReference type="EMBL" id="ABK75973.1"/>
    </source>
</evidence>
<evidence type="ECO:0000256" key="1">
    <source>
        <dbReference type="SAM" id="MobiDB-lite"/>
    </source>
</evidence>
<gene>
    <name evidence="2" type="ordered locus">MSMEG_3133</name>
</gene>
<dbReference type="KEGG" id="msm:MSMEG_3133"/>
<evidence type="ECO:0000313" key="3">
    <source>
        <dbReference type="Proteomes" id="UP000000757"/>
    </source>
</evidence>
<reference evidence="2 3" key="1">
    <citation type="submission" date="2006-10" db="EMBL/GenBank/DDBJ databases">
        <authorList>
            <person name="Fleischmann R.D."/>
            <person name="Dodson R.J."/>
            <person name="Haft D.H."/>
            <person name="Merkel J.S."/>
            <person name="Nelson W.C."/>
            <person name="Fraser C.M."/>
        </authorList>
    </citation>
    <scope>NUCLEOTIDE SEQUENCE [LARGE SCALE GENOMIC DNA]</scope>
    <source>
        <strain evidence="3">ATCC 700084 / mc(2)155</strain>
    </source>
</reference>
<feature type="compositionally biased region" description="Basic and acidic residues" evidence="1">
    <location>
        <begin position="149"/>
        <end position="176"/>
    </location>
</feature>
<dbReference type="Proteomes" id="UP000000757">
    <property type="component" value="Chromosome"/>
</dbReference>
<feature type="compositionally biased region" description="Basic and acidic residues" evidence="1">
    <location>
        <begin position="46"/>
        <end position="61"/>
    </location>
</feature>
<dbReference type="EMBL" id="CP000480">
    <property type="protein sequence ID" value="ABK75973.1"/>
    <property type="molecule type" value="Genomic_DNA"/>
</dbReference>
<name>A0QX11_MYCS2</name>
<dbReference type="AlphaFoldDB" id="A0QX11"/>